<keyword evidence="4" id="KW-0464">Manganese</keyword>
<gene>
    <name evidence="5 9" type="primary">hutG</name>
    <name evidence="9" type="ORF">ACFFFR_05310</name>
</gene>
<dbReference type="EC" id="3.5.3.8" evidence="5 6"/>
<evidence type="ECO:0000256" key="8">
    <source>
        <dbReference type="RuleBase" id="RU003684"/>
    </source>
</evidence>
<dbReference type="SUPFAM" id="SSF52768">
    <property type="entry name" value="Arginase/deacetylase"/>
    <property type="match status" value="1"/>
</dbReference>
<dbReference type="PROSITE" id="PS51409">
    <property type="entry name" value="ARGINASE_2"/>
    <property type="match status" value="1"/>
</dbReference>
<proteinExistence type="inferred from homology"/>
<comment type="pathway">
    <text evidence="5">Amino-acid degradation; L-histidine degradation into L-glutamate; L-glutamate from N-formimidoyl-L-glutamate (hydrolase route): step 1/1.</text>
</comment>
<keyword evidence="10" id="KW-1185">Reference proteome</keyword>
<evidence type="ECO:0000256" key="4">
    <source>
        <dbReference type="ARBA" id="ARBA00023211"/>
    </source>
</evidence>
<evidence type="ECO:0000256" key="6">
    <source>
        <dbReference type="NCBIfam" id="TIGR01227"/>
    </source>
</evidence>
<dbReference type="HAMAP" id="MF_00737">
    <property type="entry name" value="Formimidoylglutam"/>
    <property type="match status" value="1"/>
</dbReference>
<comment type="caution">
    <text evidence="5">Lacks conserved residue(s) required for the propagation of feature annotation.</text>
</comment>
<dbReference type="NCBIfam" id="TIGR01227">
    <property type="entry name" value="hutG"/>
    <property type="match status" value="1"/>
</dbReference>
<dbReference type="InterPro" id="IPR020855">
    <property type="entry name" value="Ureohydrolase_Mn_BS"/>
</dbReference>
<comment type="catalytic activity">
    <reaction evidence="5">
        <text>N-formimidoyl-L-glutamate + H2O = formamide + L-glutamate</text>
        <dbReference type="Rhea" id="RHEA:22492"/>
        <dbReference type="ChEBI" id="CHEBI:15377"/>
        <dbReference type="ChEBI" id="CHEBI:16397"/>
        <dbReference type="ChEBI" id="CHEBI:29985"/>
        <dbReference type="ChEBI" id="CHEBI:58928"/>
        <dbReference type="EC" id="3.5.3.8"/>
    </reaction>
</comment>
<comment type="caution">
    <text evidence="9">The sequence shown here is derived from an EMBL/GenBank/DDBJ whole genome shotgun (WGS) entry which is preliminary data.</text>
</comment>
<comment type="function">
    <text evidence="5">Catalyzes the conversion of N-formimidoyl-L-glutamate to L-glutamate and formamide.</text>
</comment>
<dbReference type="EMBL" id="JBHLUB010000025">
    <property type="protein sequence ID" value="MFC0581800.1"/>
    <property type="molecule type" value="Genomic_DNA"/>
</dbReference>
<dbReference type="GO" id="GO:0050415">
    <property type="term" value="F:formimidoylglutamase activity"/>
    <property type="evidence" value="ECO:0007669"/>
    <property type="project" value="UniProtKB-EC"/>
</dbReference>
<evidence type="ECO:0000313" key="10">
    <source>
        <dbReference type="Proteomes" id="UP001589862"/>
    </source>
</evidence>
<dbReference type="CDD" id="cd09988">
    <property type="entry name" value="Formimidoylglutamase"/>
    <property type="match status" value="1"/>
</dbReference>
<dbReference type="Gene3D" id="3.40.800.10">
    <property type="entry name" value="Ureohydrolase domain"/>
    <property type="match status" value="1"/>
</dbReference>
<evidence type="ECO:0000256" key="2">
    <source>
        <dbReference type="ARBA" id="ARBA00022801"/>
    </source>
</evidence>
<accession>A0ABV6P9K9</accession>
<evidence type="ECO:0000256" key="3">
    <source>
        <dbReference type="ARBA" id="ARBA00022808"/>
    </source>
</evidence>
<dbReference type="RefSeq" id="WP_377458482.1">
    <property type="nucleotide sequence ID" value="NZ_JBHLUB010000025.1"/>
</dbReference>
<protein>
    <recommendedName>
        <fullName evidence="5 6">Formimidoylglutamase</fullName>
        <ecNumber evidence="5 6">3.5.3.8</ecNumber>
    </recommendedName>
    <alternativeName>
        <fullName evidence="5">Formiminoglutamase</fullName>
    </alternativeName>
    <alternativeName>
        <fullName evidence="5">Formiminoglutamate hydrolase</fullName>
    </alternativeName>
</protein>
<sequence>MSENTGPDFDWTGRDDGPGTEFDRYYRLFQDSDHPADFTLMGFACDVGVQQNQGRPGPAEGPDSIRSALANMVPHHRKHLQDAGNISCTDGELSRAHQRLADTVSAALAAGSTALVLGGGHEVAFGSYSGLLQEQQRRGGHERIGIINFDALFDLRADQTPSSGTPFLQAARASANAGVDFNYLVLGIAEHANTAALFDTAAELGVRYLLDRELSAAESQLEHAKETLNQFLASIDVLYVSVDMDVFPAAVAPGVSAPAPRGVELAVVEPLLEHILATGKVKVFDVAETNPRIDIDNRTSQLAALLVHTVISHR</sequence>
<dbReference type="PROSITE" id="PS01053">
    <property type="entry name" value="ARGINASE_1"/>
    <property type="match status" value="1"/>
</dbReference>
<dbReference type="InterPro" id="IPR005923">
    <property type="entry name" value="HutG"/>
</dbReference>
<evidence type="ECO:0000313" key="9">
    <source>
        <dbReference type="EMBL" id="MFC0581800.1"/>
    </source>
</evidence>
<name>A0ABV6P9K9_9MICC</name>
<evidence type="ECO:0000256" key="5">
    <source>
        <dbReference type="HAMAP-Rule" id="MF_00737"/>
    </source>
</evidence>
<comment type="similarity">
    <text evidence="5 7 8">Belongs to the arginase family.</text>
</comment>
<dbReference type="PRINTS" id="PR00116">
    <property type="entry name" value="ARGINASE"/>
</dbReference>
<organism evidence="9 10">
    <name type="scientific">Micrococcoides hystricis</name>
    <dbReference type="NCBI Taxonomy" id="1572761"/>
    <lineage>
        <taxon>Bacteria</taxon>
        <taxon>Bacillati</taxon>
        <taxon>Actinomycetota</taxon>
        <taxon>Actinomycetes</taxon>
        <taxon>Micrococcales</taxon>
        <taxon>Micrococcaceae</taxon>
        <taxon>Micrococcoides</taxon>
    </lineage>
</organism>
<keyword evidence="1" id="KW-0479">Metal-binding</keyword>
<evidence type="ECO:0000256" key="7">
    <source>
        <dbReference type="PROSITE-ProRule" id="PRU00742"/>
    </source>
</evidence>
<evidence type="ECO:0000256" key="1">
    <source>
        <dbReference type="ARBA" id="ARBA00022723"/>
    </source>
</evidence>
<dbReference type="Proteomes" id="UP001589862">
    <property type="component" value="Unassembled WGS sequence"/>
</dbReference>
<comment type="cofactor">
    <cofactor evidence="5">
        <name>Mn(2+)</name>
        <dbReference type="ChEBI" id="CHEBI:29035"/>
    </cofactor>
    <text evidence="5">Binds 2 manganese ions per subunit.</text>
</comment>
<keyword evidence="3 5" id="KW-0369">Histidine metabolism</keyword>
<dbReference type="Pfam" id="PF00491">
    <property type="entry name" value="Arginase"/>
    <property type="match status" value="1"/>
</dbReference>
<dbReference type="PANTHER" id="PTHR11358">
    <property type="entry name" value="ARGINASE/AGMATINASE"/>
    <property type="match status" value="1"/>
</dbReference>
<dbReference type="InterPro" id="IPR006035">
    <property type="entry name" value="Ureohydrolase"/>
</dbReference>
<reference evidence="9 10" key="1">
    <citation type="submission" date="2024-09" db="EMBL/GenBank/DDBJ databases">
        <authorList>
            <person name="Sun Q."/>
            <person name="Mori K."/>
        </authorList>
    </citation>
    <scope>NUCLEOTIDE SEQUENCE [LARGE SCALE GENOMIC DNA]</scope>
    <source>
        <strain evidence="9 10">NCAIM B.02604</strain>
    </source>
</reference>
<dbReference type="InterPro" id="IPR023696">
    <property type="entry name" value="Ureohydrolase_dom_sf"/>
</dbReference>
<dbReference type="PANTHER" id="PTHR11358:SF35">
    <property type="entry name" value="FORMIMIDOYLGLUTAMASE"/>
    <property type="match status" value="1"/>
</dbReference>
<keyword evidence="2 5" id="KW-0378">Hydrolase</keyword>
<dbReference type="PIRSF" id="PIRSF036979">
    <property type="entry name" value="Arginase"/>
    <property type="match status" value="1"/>
</dbReference>